<keyword evidence="8" id="KW-0418">Kinase</keyword>
<dbReference type="InterPro" id="IPR004105">
    <property type="entry name" value="CheA-like_dim"/>
</dbReference>
<dbReference type="InterPro" id="IPR036890">
    <property type="entry name" value="HATPase_C_sf"/>
</dbReference>
<dbReference type="CDD" id="cd00088">
    <property type="entry name" value="HPT"/>
    <property type="match status" value="1"/>
</dbReference>
<dbReference type="Pfam" id="PF01627">
    <property type="entry name" value="Hpt"/>
    <property type="match status" value="1"/>
</dbReference>
<keyword evidence="18" id="KW-1185">Reference proteome</keyword>
<evidence type="ECO:0000259" key="16">
    <source>
        <dbReference type="PROSITE" id="PS50894"/>
    </source>
</evidence>
<dbReference type="PROSITE" id="PS50894">
    <property type="entry name" value="HPT"/>
    <property type="match status" value="1"/>
</dbReference>
<dbReference type="CDD" id="cd00731">
    <property type="entry name" value="CheA_reg"/>
    <property type="match status" value="1"/>
</dbReference>
<evidence type="ECO:0000256" key="7">
    <source>
        <dbReference type="ARBA" id="ARBA00022741"/>
    </source>
</evidence>
<keyword evidence="7" id="KW-0547">Nucleotide-binding</keyword>
<evidence type="ECO:0000256" key="6">
    <source>
        <dbReference type="ARBA" id="ARBA00022679"/>
    </source>
</evidence>
<dbReference type="InterPro" id="IPR036097">
    <property type="entry name" value="HisK_dim/P_sf"/>
</dbReference>
<dbReference type="Proteomes" id="UP000194153">
    <property type="component" value="Unassembled WGS sequence"/>
</dbReference>
<evidence type="ECO:0000256" key="9">
    <source>
        <dbReference type="ARBA" id="ARBA00022840"/>
    </source>
</evidence>
<evidence type="ECO:0000256" key="2">
    <source>
        <dbReference type="ARBA" id="ARBA00012438"/>
    </source>
</evidence>
<accession>A0ABQ0MDW4</accession>
<dbReference type="InterPro" id="IPR005467">
    <property type="entry name" value="His_kinase_dom"/>
</dbReference>
<keyword evidence="6" id="KW-0808">Transferase</keyword>
<keyword evidence="9" id="KW-0067">ATP-binding</keyword>
<dbReference type="InterPro" id="IPR051315">
    <property type="entry name" value="Bact_Chemotaxis_CheA"/>
</dbReference>
<evidence type="ECO:0000313" key="17">
    <source>
        <dbReference type="EMBL" id="GAW65252.1"/>
    </source>
</evidence>
<dbReference type="InterPro" id="IPR008207">
    <property type="entry name" value="Sig_transdc_His_kin_Hpt_dom"/>
</dbReference>
<name>A0ABQ0MDW4_9BACT</name>
<protein>
    <recommendedName>
        <fullName evidence="3">Chemotaxis protein CheA</fullName>
        <ecNumber evidence="2">2.7.13.3</ecNumber>
    </recommendedName>
</protein>
<keyword evidence="4" id="KW-0145">Chemotaxis</keyword>
<feature type="compositionally biased region" description="Acidic residues" evidence="13">
    <location>
        <begin position="1"/>
        <end position="10"/>
    </location>
</feature>
<dbReference type="PANTHER" id="PTHR43395:SF10">
    <property type="entry name" value="CHEMOTAXIS PROTEIN CHEA"/>
    <property type="match status" value="1"/>
</dbReference>
<keyword evidence="5 12" id="KW-0597">Phosphoprotein</keyword>
<dbReference type="Gene3D" id="1.10.287.560">
    <property type="entry name" value="Histidine kinase CheA-like, homodimeric domain"/>
    <property type="match status" value="1"/>
</dbReference>
<evidence type="ECO:0000256" key="12">
    <source>
        <dbReference type="PROSITE-ProRule" id="PRU00110"/>
    </source>
</evidence>
<feature type="domain" description="Histidine kinase" evidence="14">
    <location>
        <begin position="359"/>
        <end position="561"/>
    </location>
</feature>
<evidence type="ECO:0000256" key="5">
    <source>
        <dbReference type="ARBA" id="ARBA00022553"/>
    </source>
</evidence>
<dbReference type="InterPro" id="IPR036641">
    <property type="entry name" value="HPT_dom_sf"/>
</dbReference>
<dbReference type="InterPro" id="IPR037006">
    <property type="entry name" value="CheA-like_homodim_sf"/>
</dbReference>
<feature type="compositionally biased region" description="Polar residues" evidence="13">
    <location>
        <begin position="14"/>
        <end position="23"/>
    </location>
</feature>
<dbReference type="Pfam" id="PF02895">
    <property type="entry name" value="H-kinase_dim"/>
    <property type="match status" value="1"/>
</dbReference>
<comment type="catalytic activity">
    <reaction evidence="1">
        <text>ATP + protein L-histidine = ADP + protein N-phospho-L-histidine.</text>
        <dbReference type="EC" id="2.7.13.3"/>
    </reaction>
</comment>
<reference evidence="18" key="1">
    <citation type="submission" date="2017-05" db="EMBL/GenBank/DDBJ databases">
        <title>Draft genome sequence of Geobacter pelophilus, a iron(III)-reducing bacteria.</title>
        <authorList>
            <person name="Aoyagi T."/>
            <person name="Koike H."/>
            <person name="Morita T."/>
            <person name="Sato Y."/>
            <person name="Habe H."/>
            <person name="Hori T."/>
        </authorList>
    </citation>
    <scope>NUCLEOTIDE SEQUENCE [LARGE SCALE GENOMIC DNA]</scope>
    <source>
        <strain evidence="18">Drf2</strain>
    </source>
</reference>
<dbReference type="CDD" id="cd16916">
    <property type="entry name" value="HATPase_CheA-like"/>
    <property type="match status" value="1"/>
</dbReference>
<feature type="region of interest" description="Disordered" evidence="13">
    <location>
        <begin position="1"/>
        <end position="24"/>
    </location>
</feature>
<feature type="domain" description="HPt" evidence="16">
    <location>
        <begin position="24"/>
        <end position="128"/>
    </location>
</feature>
<dbReference type="Gene3D" id="1.20.120.160">
    <property type="entry name" value="HPT domain"/>
    <property type="match status" value="1"/>
</dbReference>
<evidence type="ECO:0000256" key="11">
    <source>
        <dbReference type="ARBA" id="ARBA00035100"/>
    </source>
</evidence>
<dbReference type="Gene3D" id="3.30.565.10">
    <property type="entry name" value="Histidine kinase-like ATPase, C-terminal domain"/>
    <property type="match status" value="1"/>
</dbReference>
<dbReference type="Pfam" id="PF01584">
    <property type="entry name" value="CheW"/>
    <property type="match status" value="1"/>
</dbReference>
<evidence type="ECO:0000256" key="13">
    <source>
        <dbReference type="SAM" id="MobiDB-lite"/>
    </source>
</evidence>
<feature type="domain" description="CheW-like" evidence="15">
    <location>
        <begin position="563"/>
        <end position="697"/>
    </location>
</feature>
<evidence type="ECO:0000256" key="10">
    <source>
        <dbReference type="ARBA" id="ARBA00023012"/>
    </source>
</evidence>
<dbReference type="PANTHER" id="PTHR43395">
    <property type="entry name" value="SENSOR HISTIDINE KINASE CHEA"/>
    <property type="match status" value="1"/>
</dbReference>
<evidence type="ECO:0000256" key="8">
    <source>
        <dbReference type="ARBA" id="ARBA00022777"/>
    </source>
</evidence>
<evidence type="ECO:0000259" key="15">
    <source>
        <dbReference type="PROSITE" id="PS50851"/>
    </source>
</evidence>
<dbReference type="SMART" id="SM00260">
    <property type="entry name" value="CheW"/>
    <property type="match status" value="1"/>
</dbReference>
<dbReference type="InterPro" id="IPR004358">
    <property type="entry name" value="Sig_transdc_His_kin-like_C"/>
</dbReference>
<evidence type="ECO:0000256" key="4">
    <source>
        <dbReference type="ARBA" id="ARBA00022500"/>
    </source>
</evidence>
<dbReference type="PRINTS" id="PR00344">
    <property type="entry name" value="BCTRLSENSOR"/>
</dbReference>
<comment type="function">
    <text evidence="11">Involved in the transmission of sensory signals from the chemoreceptors to the flagellar motors. CheA is autophosphorylated; it can transfer its phosphate group to either CheB or CheY.</text>
</comment>
<dbReference type="PROSITE" id="PS50851">
    <property type="entry name" value="CHEW"/>
    <property type="match status" value="1"/>
</dbReference>
<dbReference type="EC" id="2.7.13.3" evidence="2"/>
<dbReference type="SUPFAM" id="SSF47226">
    <property type="entry name" value="Histidine-containing phosphotransfer domain, HPT domain"/>
    <property type="match status" value="1"/>
</dbReference>
<keyword evidence="10" id="KW-0902">Two-component regulatory system</keyword>
<dbReference type="InterPro" id="IPR002545">
    <property type="entry name" value="CheW-lke_dom"/>
</dbReference>
<dbReference type="SMART" id="SM00073">
    <property type="entry name" value="HPT"/>
    <property type="match status" value="1"/>
</dbReference>
<dbReference type="InterPro" id="IPR036061">
    <property type="entry name" value="CheW-like_dom_sf"/>
</dbReference>
<dbReference type="Gene3D" id="2.30.30.40">
    <property type="entry name" value="SH3 Domains"/>
    <property type="match status" value="1"/>
</dbReference>
<dbReference type="SUPFAM" id="SSF47384">
    <property type="entry name" value="Homodimeric domain of signal transducing histidine kinase"/>
    <property type="match status" value="1"/>
</dbReference>
<dbReference type="EMBL" id="BDQG01000001">
    <property type="protein sequence ID" value="GAW65252.1"/>
    <property type="molecule type" value="Genomic_DNA"/>
</dbReference>
<evidence type="ECO:0000256" key="3">
    <source>
        <dbReference type="ARBA" id="ARBA00021495"/>
    </source>
</evidence>
<gene>
    <name evidence="17" type="ORF">GPEL0_01r0043</name>
</gene>
<feature type="region of interest" description="Disordered" evidence="13">
    <location>
        <begin position="273"/>
        <end position="309"/>
    </location>
</feature>
<evidence type="ECO:0000313" key="18">
    <source>
        <dbReference type="Proteomes" id="UP000194153"/>
    </source>
</evidence>
<proteinExistence type="predicted"/>
<organism evidence="17 18">
    <name type="scientific">Geoanaerobacter pelophilus</name>
    <dbReference type="NCBI Taxonomy" id="60036"/>
    <lineage>
        <taxon>Bacteria</taxon>
        <taxon>Pseudomonadati</taxon>
        <taxon>Thermodesulfobacteriota</taxon>
        <taxon>Desulfuromonadia</taxon>
        <taxon>Geobacterales</taxon>
        <taxon>Geobacteraceae</taxon>
        <taxon>Geoanaerobacter</taxon>
    </lineage>
</organism>
<sequence>MGTPGLDDEAGKESSMTTPTGGNDSIDLKRFNQVFFEECAENLAEMEQILIALGDREPDHEQLNAIFRAAHSIKGGAGIFGFEDMTVVTHVMESLLDLLRNHEIPFRPEMIDLFLEAGDVISMQLAGHREGKPVSQEAIDQVRAKLQQLAAPASKGGNVRQAPTETAPAQDASPLPVRYRLTFSPDPEIFHRGIRMESIVSELSELALAGEFHCRAFLAETPELEDLDPMRCVTRWEFTLVSQAGREKLVEAFMFVAEEEQLQIEELPWQERRGEAGEGDTPVTVAPAPPGRRAYDSNEMAPGAFGRRGTETESSIRVNVGKVDQLINQVGELLITQAMLAQIAVGLDPMLHQALQRGLAQLERNTRDLQGSVMSIRLVPISVVFSRFPRLVRELAAKLGKQVEFKTTGEGTELDRGLIEKIADPLTHLVRNALDHGLETPQARLAAGKEPTGTLQLRASQVGGRIVVDVIDDGAGLNRGRILAKAQERGIPCSDSMHDDEVWQLIFAPGFSTAEEVTDLSGRGVGMDVVLKNVQSIGGRVQIASEAGAGARFTISLPLTLAILEGLTVAVGGEKFIIPINVVIESLQPKPDQLKTVNGRQVVQVRGEYLPIIRLHRLFNLEPEVQEPERGILVLVEGDGERGAVLVDRLLDEQQVVVKSIETNFRRVEGSAGATILGDGRVALILDLTELFQMHKKS</sequence>
<dbReference type="InterPro" id="IPR003594">
    <property type="entry name" value="HATPase_dom"/>
</dbReference>
<dbReference type="SUPFAM" id="SSF50341">
    <property type="entry name" value="CheW-like"/>
    <property type="match status" value="1"/>
</dbReference>
<dbReference type="SMART" id="SM00387">
    <property type="entry name" value="HATPase_c"/>
    <property type="match status" value="1"/>
</dbReference>
<feature type="modified residue" description="Phosphohistidine" evidence="12">
    <location>
        <position position="71"/>
    </location>
</feature>
<comment type="caution">
    <text evidence="17">The sequence shown here is derived from an EMBL/GenBank/DDBJ whole genome shotgun (WGS) entry which is preliminary data.</text>
</comment>
<dbReference type="SUPFAM" id="SSF55874">
    <property type="entry name" value="ATPase domain of HSP90 chaperone/DNA topoisomerase II/histidine kinase"/>
    <property type="match status" value="1"/>
</dbReference>
<dbReference type="PROSITE" id="PS50109">
    <property type="entry name" value="HIS_KIN"/>
    <property type="match status" value="1"/>
</dbReference>
<evidence type="ECO:0000259" key="14">
    <source>
        <dbReference type="PROSITE" id="PS50109"/>
    </source>
</evidence>
<evidence type="ECO:0000256" key="1">
    <source>
        <dbReference type="ARBA" id="ARBA00000085"/>
    </source>
</evidence>
<dbReference type="SMART" id="SM01231">
    <property type="entry name" value="H-kinase_dim"/>
    <property type="match status" value="1"/>
</dbReference>
<dbReference type="Pfam" id="PF02518">
    <property type="entry name" value="HATPase_c"/>
    <property type="match status" value="1"/>
</dbReference>